<dbReference type="EMBL" id="CADCVI010000023">
    <property type="protein sequence ID" value="CAA9457506.1"/>
    <property type="molecule type" value="Genomic_DNA"/>
</dbReference>
<feature type="region of interest" description="Disordered" evidence="1">
    <location>
        <begin position="1"/>
        <end position="164"/>
    </location>
</feature>
<feature type="non-terminal residue" evidence="2">
    <location>
        <position position="164"/>
    </location>
</feature>
<feature type="compositionally biased region" description="Basic residues" evidence="1">
    <location>
        <begin position="67"/>
        <end position="77"/>
    </location>
</feature>
<proteinExistence type="predicted"/>
<organism evidence="2">
    <name type="scientific">uncultured Rubrobacteraceae bacterium</name>
    <dbReference type="NCBI Taxonomy" id="349277"/>
    <lineage>
        <taxon>Bacteria</taxon>
        <taxon>Bacillati</taxon>
        <taxon>Actinomycetota</taxon>
        <taxon>Rubrobacteria</taxon>
        <taxon>Rubrobacterales</taxon>
        <taxon>Rubrobacteraceae</taxon>
        <taxon>environmental samples</taxon>
    </lineage>
</organism>
<feature type="compositionally biased region" description="Basic and acidic residues" evidence="1">
    <location>
        <begin position="83"/>
        <end position="107"/>
    </location>
</feature>
<accession>A0A6J4R722</accession>
<reference evidence="2" key="1">
    <citation type="submission" date="2020-02" db="EMBL/GenBank/DDBJ databases">
        <authorList>
            <person name="Meier V. D."/>
        </authorList>
    </citation>
    <scope>NUCLEOTIDE SEQUENCE</scope>
    <source>
        <strain evidence="2">AVDCRST_MAG25</strain>
    </source>
</reference>
<gene>
    <name evidence="2" type="ORF">AVDCRST_MAG25-324</name>
</gene>
<protein>
    <submittedName>
        <fullName evidence="2">Na(+) H(+) antiporter subunit E</fullName>
    </submittedName>
</protein>
<sequence>EARLLLAGPADPGLRARPGELPSLGPRAGGGPLGPAPVLVSQVRLRRQARAPAGAHGEAARLLPVPVRRHQGHGRRHVAGDAGDARAEAPGEIRDRSRPDRGADVGRRGGHGARRHDLAGGVYGRRGLGRGHNAVPHDRRLRSGGCPPRPRAFLHEVSEPGLPV</sequence>
<feature type="non-terminal residue" evidence="2">
    <location>
        <position position="1"/>
    </location>
</feature>
<evidence type="ECO:0000256" key="1">
    <source>
        <dbReference type="SAM" id="MobiDB-lite"/>
    </source>
</evidence>
<name>A0A6J4R722_9ACTN</name>
<feature type="compositionally biased region" description="Low complexity" evidence="1">
    <location>
        <begin position="50"/>
        <end position="61"/>
    </location>
</feature>
<evidence type="ECO:0000313" key="2">
    <source>
        <dbReference type="EMBL" id="CAA9457506.1"/>
    </source>
</evidence>
<dbReference type="AlphaFoldDB" id="A0A6J4R722"/>